<comment type="function">
    <text evidence="9">Plays a key role in early steps of protein N-linked glycosylation by being involved in the conversion of polyprenol into dolichol. Acts as a polyprenal reductase that mediates the reduction of polyprenal into dolichal in a NADP-dependent mechanism. Dolichols are required for the synthesis of dolichol-linked monosaccharides and the oligosaccharide precursor used for N-glycosylation.</text>
</comment>
<keyword evidence="9" id="KW-0521">NADP</keyword>
<name>A0AA36G8D5_9BILA</name>
<evidence type="ECO:0000259" key="10">
    <source>
        <dbReference type="Pfam" id="PF02544"/>
    </source>
</evidence>
<dbReference type="EMBL" id="CATQJA010002656">
    <property type="protein sequence ID" value="CAJ0579391.1"/>
    <property type="molecule type" value="Genomic_DNA"/>
</dbReference>
<feature type="transmembrane region" description="Helical" evidence="9">
    <location>
        <begin position="12"/>
        <end position="40"/>
    </location>
</feature>
<accession>A0AA36G8D5</accession>
<dbReference type="Pfam" id="PF02544">
    <property type="entry name" value="Steroid_dh"/>
    <property type="match status" value="1"/>
</dbReference>
<organism evidence="11 12">
    <name type="scientific">Mesorhabditis spiculigera</name>
    <dbReference type="NCBI Taxonomy" id="96644"/>
    <lineage>
        <taxon>Eukaryota</taxon>
        <taxon>Metazoa</taxon>
        <taxon>Ecdysozoa</taxon>
        <taxon>Nematoda</taxon>
        <taxon>Chromadorea</taxon>
        <taxon>Rhabditida</taxon>
        <taxon>Rhabditina</taxon>
        <taxon>Rhabditomorpha</taxon>
        <taxon>Rhabditoidea</taxon>
        <taxon>Rhabditidae</taxon>
        <taxon>Mesorhabditinae</taxon>
        <taxon>Mesorhabditis</taxon>
    </lineage>
</organism>
<evidence type="ECO:0000256" key="1">
    <source>
        <dbReference type="ARBA" id="ARBA00004127"/>
    </source>
</evidence>
<keyword evidence="12" id="KW-1185">Reference proteome</keyword>
<dbReference type="AlphaFoldDB" id="A0AA36G8D5"/>
<evidence type="ECO:0000256" key="3">
    <source>
        <dbReference type="ARBA" id="ARBA00022692"/>
    </source>
</evidence>
<evidence type="ECO:0000256" key="7">
    <source>
        <dbReference type="ARBA" id="ARBA00047186"/>
    </source>
</evidence>
<evidence type="ECO:0000313" key="12">
    <source>
        <dbReference type="Proteomes" id="UP001177023"/>
    </source>
</evidence>
<feature type="transmembrane region" description="Helical" evidence="9">
    <location>
        <begin position="181"/>
        <end position="201"/>
    </location>
</feature>
<feature type="non-terminal residue" evidence="11">
    <location>
        <position position="303"/>
    </location>
</feature>
<evidence type="ECO:0000256" key="8">
    <source>
        <dbReference type="ARBA" id="ARBA00049427"/>
    </source>
</evidence>
<sequence length="303" mass="34371">MLPPLLLIYLYGATIGLLVVCTVTLYAPGLASFIPAFTLYGKTSGQDMMPLVERISVPKRWFAHFYLIAVIWTGFLIGYANAISHAVTTQPKWVLEYLASMTSSQPHYSWTTGLLALSLIMFHVTRRCQESLFVSVYSDMKMNVFHYIMGIAHYIAFPLTVVCEMHGFASYWRATTLTFDYTQITPIQWTGVAFFLILNWLQNKVAHRLADARKGPTGLAQNYCHSVLYGGWFDLLSSPHFTFEIGIYLSLLLVLGTQGAAYRALCMFVVVNQVFAGLLTDRWYRSRFADYPSTRKAIIPYIL</sequence>
<feature type="domain" description="3-oxo-5-alpha-steroid 4-dehydrogenase C-terminal" evidence="10">
    <location>
        <begin position="169"/>
        <end position="303"/>
    </location>
</feature>
<comment type="catalytic activity">
    <reaction evidence="8 9">
        <text>a di-trans,poly-cis-dolichal + NADP(+) = a di-trans,poly-cis-polyprenal + NADPH + H(+)</text>
        <dbReference type="Rhea" id="RHEA:80727"/>
        <dbReference type="Rhea" id="RHEA-COMP:19536"/>
        <dbReference type="Rhea" id="RHEA-COMP:19537"/>
        <dbReference type="ChEBI" id="CHEBI:15378"/>
        <dbReference type="ChEBI" id="CHEBI:57783"/>
        <dbReference type="ChEBI" id="CHEBI:58349"/>
        <dbReference type="ChEBI" id="CHEBI:231623"/>
        <dbReference type="ChEBI" id="CHEBI:231637"/>
        <dbReference type="EC" id="1.3.1.94"/>
    </reaction>
    <physiologicalReaction direction="right-to-left" evidence="8 9">
        <dbReference type="Rhea" id="RHEA:80729"/>
    </physiologicalReaction>
</comment>
<dbReference type="Proteomes" id="UP001177023">
    <property type="component" value="Unassembled WGS sequence"/>
</dbReference>
<protein>
    <recommendedName>
        <fullName evidence="7 9">Polyprenal reductase</fullName>
        <ecNumber evidence="2 9">1.3.1.94</ecNumber>
    </recommendedName>
</protein>
<evidence type="ECO:0000313" key="11">
    <source>
        <dbReference type="EMBL" id="CAJ0579391.1"/>
    </source>
</evidence>
<keyword evidence="4 9" id="KW-1133">Transmembrane helix</keyword>
<evidence type="ECO:0000256" key="6">
    <source>
        <dbReference type="ARBA" id="ARBA00046320"/>
    </source>
</evidence>
<feature type="transmembrane region" description="Helical" evidence="9">
    <location>
        <begin position="144"/>
        <end position="169"/>
    </location>
</feature>
<comment type="caution">
    <text evidence="11">The sequence shown here is derived from an EMBL/GenBank/DDBJ whole genome shotgun (WGS) entry which is preliminary data.</text>
</comment>
<dbReference type="InterPro" id="IPR039698">
    <property type="entry name" value="Dfg10/SRD5A3"/>
</dbReference>
<keyword evidence="5 9" id="KW-0472">Membrane</keyword>
<feature type="transmembrane region" description="Helical" evidence="9">
    <location>
        <begin position="61"/>
        <end position="87"/>
    </location>
</feature>
<evidence type="ECO:0000256" key="2">
    <source>
        <dbReference type="ARBA" id="ARBA00012522"/>
    </source>
</evidence>
<dbReference type="GO" id="GO:0160198">
    <property type="term" value="F:polyprenal reductase activity"/>
    <property type="evidence" value="ECO:0007669"/>
    <property type="project" value="UniProtKB-EC"/>
</dbReference>
<proteinExistence type="inferred from homology"/>
<dbReference type="PROSITE" id="PS50244">
    <property type="entry name" value="S5A_REDUCTASE"/>
    <property type="match status" value="1"/>
</dbReference>
<dbReference type="GO" id="GO:0003865">
    <property type="term" value="F:3-oxo-5-alpha-steroid 4-dehydrogenase activity"/>
    <property type="evidence" value="ECO:0007669"/>
    <property type="project" value="TreeGrafter"/>
</dbReference>
<evidence type="ECO:0000256" key="5">
    <source>
        <dbReference type="ARBA" id="ARBA00023136"/>
    </source>
</evidence>
<comment type="subcellular location">
    <subcellularLocation>
        <location evidence="1">Endomembrane system</location>
        <topology evidence="1">Multi-pass membrane protein</topology>
    </subcellularLocation>
    <subcellularLocation>
        <location evidence="9">Endoplasmic reticulum membrane</location>
    </subcellularLocation>
</comment>
<reference evidence="11" key="1">
    <citation type="submission" date="2023-06" db="EMBL/GenBank/DDBJ databases">
        <authorList>
            <person name="Delattre M."/>
        </authorList>
    </citation>
    <scope>NUCLEOTIDE SEQUENCE</scope>
    <source>
        <strain evidence="11">AF72</strain>
    </source>
</reference>
<dbReference type="GO" id="GO:0006488">
    <property type="term" value="P:dolichol-linked oligosaccharide biosynthetic process"/>
    <property type="evidence" value="ECO:0007669"/>
    <property type="project" value="UniProtKB-UniRule"/>
</dbReference>
<evidence type="ECO:0000256" key="4">
    <source>
        <dbReference type="ARBA" id="ARBA00022989"/>
    </source>
</evidence>
<evidence type="ECO:0000256" key="9">
    <source>
        <dbReference type="RuleBase" id="RU367081"/>
    </source>
</evidence>
<comment type="similarity">
    <text evidence="6 9">Belongs to the steroid 5-alpha reductase family. Polyprenal reductase subfamily.</text>
</comment>
<dbReference type="PANTHER" id="PTHR14624:SF0">
    <property type="entry name" value="POLYPRENOL REDUCTASE"/>
    <property type="match status" value="1"/>
</dbReference>
<comment type="pathway">
    <text evidence="9">Protein modification; protein glycosylation.</text>
</comment>
<dbReference type="GO" id="GO:0102389">
    <property type="term" value="F:polyprenol reductase activity"/>
    <property type="evidence" value="ECO:0007669"/>
    <property type="project" value="UniProtKB-UniRule"/>
</dbReference>
<dbReference type="GO" id="GO:0016095">
    <property type="term" value="P:polyprenol catabolic process"/>
    <property type="evidence" value="ECO:0007669"/>
    <property type="project" value="UniProtKB-UniRule"/>
</dbReference>
<keyword evidence="9" id="KW-0560">Oxidoreductase</keyword>
<dbReference type="GO" id="GO:0005789">
    <property type="term" value="C:endoplasmic reticulum membrane"/>
    <property type="evidence" value="ECO:0007669"/>
    <property type="project" value="UniProtKB-SubCell"/>
</dbReference>
<dbReference type="InterPro" id="IPR001104">
    <property type="entry name" value="3-oxo-5_a-steroid_4-DH_C"/>
</dbReference>
<gene>
    <name evidence="11" type="ORF">MSPICULIGERA_LOCUS17610</name>
</gene>
<keyword evidence="3 9" id="KW-0812">Transmembrane</keyword>
<keyword evidence="9" id="KW-0256">Endoplasmic reticulum</keyword>
<dbReference type="PANTHER" id="PTHR14624">
    <property type="entry name" value="DFG10 PROTEIN"/>
    <property type="match status" value="1"/>
</dbReference>
<dbReference type="EC" id="1.3.1.94" evidence="2 9"/>